<evidence type="ECO:0000313" key="2">
    <source>
        <dbReference type="EMBL" id="KUJ08619.1"/>
    </source>
</evidence>
<dbReference type="Gene3D" id="3.90.280.10">
    <property type="entry name" value="PEBP-like"/>
    <property type="match status" value="1"/>
</dbReference>
<dbReference type="Proteomes" id="UP000070700">
    <property type="component" value="Unassembled WGS sequence"/>
</dbReference>
<dbReference type="AlphaFoldDB" id="A0A132B9E3"/>
<feature type="signal peptide" evidence="1">
    <location>
        <begin position="1"/>
        <end position="19"/>
    </location>
</feature>
<dbReference type="InterPro" id="IPR008914">
    <property type="entry name" value="PEBP"/>
</dbReference>
<proteinExistence type="predicted"/>
<protein>
    <submittedName>
        <fullName evidence="2">PEBP-like protein</fullName>
    </submittedName>
</protein>
<dbReference type="GO" id="GO:0005543">
    <property type="term" value="F:phospholipid binding"/>
    <property type="evidence" value="ECO:0007669"/>
    <property type="project" value="TreeGrafter"/>
</dbReference>
<evidence type="ECO:0000256" key="1">
    <source>
        <dbReference type="SAM" id="SignalP"/>
    </source>
</evidence>
<dbReference type="SUPFAM" id="SSF49777">
    <property type="entry name" value="PEBP-like"/>
    <property type="match status" value="1"/>
</dbReference>
<gene>
    <name evidence="2" type="ORF">LY89DRAFT_677014</name>
</gene>
<accession>A0A132B9E3</accession>
<feature type="chain" id="PRO_5007288024" evidence="1">
    <location>
        <begin position="20"/>
        <end position="227"/>
    </location>
</feature>
<dbReference type="Pfam" id="PF01161">
    <property type="entry name" value="PBP"/>
    <property type="match status" value="1"/>
</dbReference>
<keyword evidence="3" id="KW-1185">Reference proteome</keyword>
<dbReference type="GeneID" id="28823373"/>
<dbReference type="EMBL" id="KQ947435">
    <property type="protein sequence ID" value="KUJ08619.1"/>
    <property type="molecule type" value="Genomic_DNA"/>
</dbReference>
<dbReference type="GO" id="GO:0030414">
    <property type="term" value="F:peptidase inhibitor activity"/>
    <property type="evidence" value="ECO:0007669"/>
    <property type="project" value="TreeGrafter"/>
</dbReference>
<dbReference type="InterPro" id="IPR035810">
    <property type="entry name" value="PEBP_euk"/>
</dbReference>
<sequence length="227" mass="25296">MQLFSSLALFLFLSSTCTSLTTYADQKPIGETEDAFDTIRKALKKASIIDEVIDDFQPKCFVAPYYGSKQKPVAFGNRFKQSDTKWKPTLKTFCPNMTSTPGLTVALTDPDAPSRKNPKWGEMCHWITIIYATAQDAASGPQGLEFESDFTSPADVVDYKPPGPPAKTGYHRYVFLVLEGDVTNLTAPEDRQHWGTGKKGHGVRDWAEKEGLKVIGANYFIEKNKKQ</sequence>
<dbReference type="PANTHER" id="PTHR11362">
    <property type="entry name" value="PHOSPHATIDYLETHANOLAMINE-BINDING PROTEIN"/>
    <property type="match status" value="1"/>
</dbReference>
<dbReference type="STRING" id="149040.A0A132B9E3"/>
<dbReference type="InParanoid" id="A0A132B9E3"/>
<dbReference type="InterPro" id="IPR036610">
    <property type="entry name" value="PEBP-like_sf"/>
</dbReference>
<keyword evidence="1" id="KW-0732">Signal</keyword>
<organism evidence="2 3">
    <name type="scientific">Mollisia scopiformis</name>
    <name type="common">Conifer needle endophyte fungus</name>
    <name type="synonym">Phialocephala scopiformis</name>
    <dbReference type="NCBI Taxonomy" id="149040"/>
    <lineage>
        <taxon>Eukaryota</taxon>
        <taxon>Fungi</taxon>
        <taxon>Dikarya</taxon>
        <taxon>Ascomycota</taxon>
        <taxon>Pezizomycotina</taxon>
        <taxon>Leotiomycetes</taxon>
        <taxon>Helotiales</taxon>
        <taxon>Mollisiaceae</taxon>
        <taxon>Mollisia</taxon>
    </lineage>
</organism>
<evidence type="ECO:0000313" key="3">
    <source>
        <dbReference type="Proteomes" id="UP000070700"/>
    </source>
</evidence>
<dbReference type="GO" id="GO:0030162">
    <property type="term" value="P:regulation of proteolysis"/>
    <property type="evidence" value="ECO:0007669"/>
    <property type="project" value="TreeGrafter"/>
</dbReference>
<dbReference type="OrthoDB" id="2506647at2759"/>
<dbReference type="PANTHER" id="PTHR11362:SF148">
    <property type="entry name" value="CARBOXYPEPTIDASE Y INHIBITOR"/>
    <property type="match status" value="1"/>
</dbReference>
<name>A0A132B9E3_MOLSC</name>
<reference evidence="2 3" key="1">
    <citation type="submission" date="2015-10" db="EMBL/GenBank/DDBJ databases">
        <title>Full genome of DAOMC 229536 Phialocephala scopiformis, a fungal endophyte of spruce producing the potent anti-insectan compound rugulosin.</title>
        <authorList>
            <consortium name="DOE Joint Genome Institute"/>
            <person name="Walker A.K."/>
            <person name="Frasz S.L."/>
            <person name="Seifert K.A."/>
            <person name="Miller J.D."/>
            <person name="Mondo S.J."/>
            <person name="Labutti K."/>
            <person name="Lipzen A."/>
            <person name="Dockter R."/>
            <person name="Kennedy M."/>
            <person name="Grigoriev I.V."/>
            <person name="Spatafora J.W."/>
        </authorList>
    </citation>
    <scope>NUCLEOTIDE SEQUENCE [LARGE SCALE GENOMIC DNA]</scope>
    <source>
        <strain evidence="2 3">CBS 120377</strain>
    </source>
</reference>
<dbReference type="KEGG" id="psco:LY89DRAFT_677014"/>
<dbReference type="GO" id="GO:0046578">
    <property type="term" value="P:regulation of Ras protein signal transduction"/>
    <property type="evidence" value="ECO:0007669"/>
    <property type="project" value="TreeGrafter"/>
</dbReference>
<dbReference type="CDD" id="cd00866">
    <property type="entry name" value="PEBP_euk"/>
    <property type="match status" value="1"/>
</dbReference>
<dbReference type="RefSeq" id="XP_018062974.1">
    <property type="nucleotide sequence ID" value="XM_018213647.1"/>
</dbReference>
<dbReference type="FunCoup" id="A0A132B9E3">
    <property type="interactions" value="1512"/>
</dbReference>